<keyword evidence="3 6" id="KW-0949">S-adenosyl-L-methionine</keyword>
<feature type="binding site" evidence="6">
    <location>
        <position position="405"/>
    </location>
    <ligand>
        <name>S-adenosyl-L-methionine</name>
        <dbReference type="ChEBI" id="CHEBI:59789"/>
    </ligand>
</feature>
<dbReference type="InterPro" id="IPR045850">
    <property type="entry name" value="TRM2_met"/>
</dbReference>
<dbReference type="PROSITE" id="PS01231">
    <property type="entry name" value="TRMA_2"/>
    <property type="match status" value="1"/>
</dbReference>
<proteinExistence type="inferred from homology"/>
<reference evidence="9" key="1">
    <citation type="submission" date="2024-02" db="UniProtKB">
        <authorList>
            <consortium name="WormBaseParasite"/>
        </authorList>
    </citation>
    <scope>IDENTIFICATION</scope>
</reference>
<evidence type="ECO:0000256" key="5">
    <source>
        <dbReference type="ARBA" id="ARBA00047278"/>
    </source>
</evidence>
<dbReference type="PROSITE" id="PS51687">
    <property type="entry name" value="SAM_MT_RNA_M5U"/>
    <property type="match status" value="1"/>
</dbReference>
<dbReference type="AlphaFoldDB" id="A0AAF5D071"/>
<protein>
    <recommendedName>
        <fullName evidence="4">tRNA (uracil(54)-C(5))-methyltransferase</fullName>
        <ecNumber evidence="4">2.1.1.35</ecNumber>
    </recommendedName>
</protein>
<accession>A0AAF5D071</accession>
<dbReference type="CDD" id="cd02440">
    <property type="entry name" value="AdoMet_MTases"/>
    <property type="match status" value="1"/>
</dbReference>
<comment type="caution">
    <text evidence="6">Lacks conserved residue(s) required for the propagation of feature annotation.</text>
</comment>
<comment type="similarity">
    <text evidence="6">Belongs to the class I-like SAM-binding methyltransferase superfamily. RNA M5U methyltransferase family.</text>
</comment>
<dbReference type="PROSITE" id="PS01230">
    <property type="entry name" value="TRMA_1"/>
    <property type="match status" value="1"/>
</dbReference>
<name>A0AAF5D071_STRER</name>
<feature type="active site" description="Nucleophile" evidence="6">
    <location>
        <position position="492"/>
    </location>
</feature>
<evidence type="ECO:0000256" key="3">
    <source>
        <dbReference type="ARBA" id="ARBA00022691"/>
    </source>
</evidence>
<feature type="binding site" evidence="6">
    <location>
        <position position="335"/>
    </location>
    <ligand>
        <name>S-adenosyl-L-methionine</name>
        <dbReference type="ChEBI" id="CHEBI:59789"/>
    </ligand>
</feature>
<dbReference type="InterPro" id="IPR029063">
    <property type="entry name" value="SAM-dependent_MTases_sf"/>
</dbReference>
<keyword evidence="1 6" id="KW-0489">Methyltransferase</keyword>
<dbReference type="EC" id="2.1.1.35" evidence="4"/>
<dbReference type="Pfam" id="PF05958">
    <property type="entry name" value="tRNA_U5-meth_tr"/>
    <property type="match status" value="1"/>
</dbReference>
<dbReference type="SUPFAM" id="SSF53335">
    <property type="entry name" value="S-adenosyl-L-methionine-dependent methyltransferases"/>
    <property type="match status" value="1"/>
</dbReference>
<evidence type="ECO:0000256" key="7">
    <source>
        <dbReference type="PROSITE-ProRule" id="PRU10015"/>
    </source>
</evidence>
<comment type="catalytic activity">
    <reaction evidence="5">
        <text>uridine(54) in tRNA + S-adenosyl-L-methionine = 5-methyluridine(54) in tRNA + S-adenosyl-L-homocysteine + H(+)</text>
        <dbReference type="Rhea" id="RHEA:42712"/>
        <dbReference type="Rhea" id="RHEA-COMP:10167"/>
        <dbReference type="Rhea" id="RHEA-COMP:10193"/>
        <dbReference type="ChEBI" id="CHEBI:15378"/>
        <dbReference type="ChEBI" id="CHEBI:57856"/>
        <dbReference type="ChEBI" id="CHEBI:59789"/>
        <dbReference type="ChEBI" id="CHEBI:65315"/>
        <dbReference type="ChEBI" id="CHEBI:74447"/>
        <dbReference type="EC" id="2.1.1.35"/>
    </reaction>
    <physiologicalReaction direction="left-to-right" evidence="5">
        <dbReference type="Rhea" id="RHEA:42713"/>
    </physiologicalReaction>
</comment>
<dbReference type="InterPro" id="IPR010280">
    <property type="entry name" value="U5_MeTrfase_fam"/>
</dbReference>
<dbReference type="PANTHER" id="PTHR45904">
    <property type="entry name" value="TRNA (URACIL-5-)-METHYLTRANSFERASE"/>
    <property type="match status" value="1"/>
</dbReference>
<evidence type="ECO:0000256" key="1">
    <source>
        <dbReference type="ARBA" id="ARBA00022603"/>
    </source>
</evidence>
<dbReference type="PANTHER" id="PTHR45904:SF2">
    <property type="entry name" value="TRNA (URACIL-5-)-METHYLTRANSFERASE HOMOLOG A"/>
    <property type="match status" value="1"/>
</dbReference>
<dbReference type="SUPFAM" id="SSF54928">
    <property type="entry name" value="RNA-binding domain, RBD"/>
    <property type="match status" value="1"/>
</dbReference>
<evidence type="ECO:0000313" key="8">
    <source>
        <dbReference type="Proteomes" id="UP000035681"/>
    </source>
</evidence>
<dbReference type="GO" id="GO:0032259">
    <property type="term" value="P:methylation"/>
    <property type="evidence" value="ECO:0007669"/>
    <property type="project" value="UniProtKB-KW"/>
</dbReference>
<evidence type="ECO:0000313" key="9">
    <source>
        <dbReference type="WBParaSite" id="TCONS_00004688.p1"/>
    </source>
</evidence>
<feature type="binding site" evidence="6">
    <location>
        <position position="464"/>
    </location>
    <ligand>
        <name>S-adenosyl-L-methionine</name>
        <dbReference type="ChEBI" id="CHEBI:59789"/>
    </ligand>
</feature>
<dbReference type="GO" id="GO:0006396">
    <property type="term" value="P:RNA processing"/>
    <property type="evidence" value="ECO:0007669"/>
    <property type="project" value="InterPro"/>
</dbReference>
<dbReference type="InterPro" id="IPR030391">
    <property type="entry name" value="MeTrfase_TrmA_CS"/>
</dbReference>
<keyword evidence="2 6" id="KW-0808">Transferase</keyword>
<evidence type="ECO:0000256" key="2">
    <source>
        <dbReference type="ARBA" id="ARBA00022679"/>
    </source>
</evidence>
<dbReference type="WBParaSite" id="TCONS_00004688.p1">
    <property type="protein sequence ID" value="TCONS_00004688.p1"/>
    <property type="gene ID" value="XLOC_002540"/>
</dbReference>
<sequence length="544" mass="62565">IMSDNNDHTEESFRIKIIHLPRFMGHGQIKKLLSNKLKGINFRKLKYVNKICYLSLTNENDVEKALEILNKVEIKGKRLDVFRTGEAPDIRKVIKDKPSFNPNVDVRDIVTPFHHLSYDKQLEEKDKASKEVFNNIIENLNKLNIDSNNIELNKILPSPKNKEYRNKNEFNIGYDKDNKPCIGYTGGRFVDGKRVQLPIYTCTHLTSNTKNIVKVIEEYVKNSPLPIFDEMENKGFWKMITIRDFIQDTMLIITTYPQEPEMNETVEKVKQEISNLFFSNTKDFENQECFVSSIYWQVHKDAFDPKIYTHVAGTPYIYETILGTRFRLGPAAFFQTNSYGAAVLFETIFKLSDALRVVNFPEDKNFLFLDICCGAGAISLTIYNQIIKKNPKLVNTQKIAIIGVEIVPEAIEDANKNAQENSIDDKVCKFITGSAEVVFKNMNKHMPNGFNFNNESTEVVGVLDPPRAGINDSVIISIRKLTSMKRLVYVSCDPKAATKNLVDLCRDTSNKFEGEPFKIKTIQPVDMFPQTNHFEWKIHHIFVD</sequence>
<keyword evidence="8" id="KW-1185">Reference proteome</keyword>
<dbReference type="Gene3D" id="2.40.50.1070">
    <property type="match status" value="1"/>
</dbReference>
<feature type="active site" evidence="7">
    <location>
        <position position="492"/>
    </location>
</feature>
<dbReference type="Proteomes" id="UP000035681">
    <property type="component" value="Unplaced"/>
</dbReference>
<dbReference type="GO" id="GO:0003723">
    <property type="term" value="F:RNA binding"/>
    <property type="evidence" value="ECO:0007669"/>
    <property type="project" value="TreeGrafter"/>
</dbReference>
<dbReference type="GO" id="GO:0030697">
    <property type="term" value="F:tRNA (uracil(54)-C5)-methyltransferase activity, S-adenosyl methionine-dependent"/>
    <property type="evidence" value="ECO:0007669"/>
    <property type="project" value="UniProtKB-EC"/>
</dbReference>
<organism evidence="8 9">
    <name type="scientific">Strongyloides stercoralis</name>
    <name type="common">Threadworm</name>
    <dbReference type="NCBI Taxonomy" id="6248"/>
    <lineage>
        <taxon>Eukaryota</taxon>
        <taxon>Metazoa</taxon>
        <taxon>Ecdysozoa</taxon>
        <taxon>Nematoda</taxon>
        <taxon>Chromadorea</taxon>
        <taxon>Rhabditida</taxon>
        <taxon>Tylenchina</taxon>
        <taxon>Panagrolaimomorpha</taxon>
        <taxon>Strongyloidoidea</taxon>
        <taxon>Strongyloididae</taxon>
        <taxon>Strongyloides</taxon>
    </lineage>
</organism>
<evidence type="ECO:0000256" key="4">
    <source>
        <dbReference type="ARBA" id="ARBA00033763"/>
    </source>
</evidence>
<dbReference type="GO" id="GO:0009451">
    <property type="term" value="P:RNA modification"/>
    <property type="evidence" value="ECO:0007669"/>
    <property type="project" value="UniProtKB-ARBA"/>
</dbReference>
<dbReference type="InterPro" id="IPR035979">
    <property type="entry name" value="RBD_domain_sf"/>
</dbReference>
<dbReference type="Gene3D" id="3.40.50.150">
    <property type="entry name" value="Vaccinia Virus protein VP39"/>
    <property type="match status" value="1"/>
</dbReference>
<evidence type="ECO:0000256" key="6">
    <source>
        <dbReference type="PROSITE-ProRule" id="PRU01024"/>
    </source>
</evidence>
<dbReference type="InterPro" id="IPR030390">
    <property type="entry name" value="MeTrfase_TrmA_AS"/>
</dbReference>